<evidence type="ECO:0000256" key="3">
    <source>
        <dbReference type="ARBA" id="ARBA00022448"/>
    </source>
</evidence>
<keyword evidence="10" id="KW-0282">Flagellum</keyword>
<feature type="domain" description="Flagellar assembly protein FliH/Type III secretion system HrpE" evidence="9">
    <location>
        <begin position="123"/>
        <end position="249"/>
    </location>
</feature>
<feature type="coiled-coil region" evidence="8">
    <location>
        <begin position="116"/>
        <end position="143"/>
    </location>
</feature>
<keyword evidence="8" id="KW-0175">Coiled coil</keyword>
<evidence type="ECO:0000256" key="4">
    <source>
        <dbReference type="ARBA" id="ARBA00022795"/>
    </source>
</evidence>
<dbReference type="AlphaFoldDB" id="A0A078MDZ6"/>
<dbReference type="GO" id="GO:0044781">
    <property type="term" value="P:bacterial-type flagellum organization"/>
    <property type="evidence" value="ECO:0007669"/>
    <property type="project" value="UniProtKB-KW"/>
</dbReference>
<name>A0A078MDZ6_9BACL</name>
<keyword evidence="10" id="KW-0969">Cilium</keyword>
<evidence type="ECO:0000256" key="5">
    <source>
        <dbReference type="ARBA" id="ARBA00022927"/>
    </source>
</evidence>
<organism evidence="10">
    <name type="scientific">Metalysinibacillus saudimassiliensis</name>
    <dbReference type="NCBI Taxonomy" id="1461583"/>
    <lineage>
        <taxon>Bacteria</taxon>
        <taxon>Bacillati</taxon>
        <taxon>Bacillota</taxon>
        <taxon>Bacilli</taxon>
        <taxon>Bacillales</taxon>
        <taxon>Caryophanaceae</taxon>
        <taxon>Metalysinibacillus</taxon>
    </lineage>
</organism>
<dbReference type="InterPro" id="IPR051472">
    <property type="entry name" value="T3SS_Stator/FliH"/>
</dbReference>
<evidence type="ECO:0000313" key="10">
    <source>
        <dbReference type="EMBL" id="CEA04454.1"/>
    </source>
</evidence>
<dbReference type="PANTHER" id="PTHR34982">
    <property type="entry name" value="YOP PROTEINS TRANSLOCATION PROTEIN L"/>
    <property type="match status" value="1"/>
</dbReference>
<evidence type="ECO:0000256" key="2">
    <source>
        <dbReference type="ARBA" id="ARBA00006602"/>
    </source>
</evidence>
<dbReference type="PANTHER" id="PTHR34982:SF1">
    <property type="entry name" value="FLAGELLAR ASSEMBLY PROTEIN FLIH"/>
    <property type="match status" value="1"/>
</dbReference>
<dbReference type="HOGENOM" id="CLU_062625_1_2_9"/>
<keyword evidence="10" id="KW-0966">Cell projection</keyword>
<sequence>MTSLSRIIRSFHVQPKEEDVREIKIQRIFEEEALPEMGEDVTLTVADVHRERDTLLAEARATLNAEQQAFTEERAQLLDEVEQLRQAWEDERPQHVNQAYEEGFAQGYEEGSQKAEEALRADLEQANDIVQQATKNAQAYLASQEQVILALAMQAAEHIIGTSLEHNKELFVPVVKRALKEAREMKEIKIYVAPKYYEVLTAKRDELAEIFPPDVPLLLFVIEEFEDTECYIETNHGRIVVTIDEQLSELRSKLFELLNRKE</sequence>
<gene>
    <name evidence="10" type="ORF">BN1050_01970</name>
</gene>
<dbReference type="EMBL" id="LN483076">
    <property type="protein sequence ID" value="CEA04454.1"/>
    <property type="molecule type" value="Genomic_DNA"/>
</dbReference>
<keyword evidence="5" id="KW-0653">Protein transport</keyword>
<comment type="function">
    <text evidence="1">Needed for flagellar regrowth and assembly.</text>
</comment>
<evidence type="ECO:0000256" key="1">
    <source>
        <dbReference type="ARBA" id="ARBA00003041"/>
    </source>
</evidence>
<keyword evidence="3" id="KW-0813">Transport</keyword>
<protein>
    <recommendedName>
        <fullName evidence="7">Flagellar assembly protein FliH</fullName>
    </recommendedName>
</protein>
<dbReference type="InterPro" id="IPR018035">
    <property type="entry name" value="Flagellar_FliH/T3SS_HrpE"/>
</dbReference>
<feature type="coiled-coil region" evidence="8">
    <location>
        <begin position="56"/>
        <end position="87"/>
    </location>
</feature>
<reference evidence="10" key="1">
    <citation type="submission" date="2014-07" db="EMBL/GenBank/DDBJ databases">
        <authorList>
            <person name="Urmite Genomes Urmite Genomes"/>
        </authorList>
    </citation>
    <scope>NUCLEOTIDE SEQUENCE</scope>
    <source>
        <strain evidence="10">13S34_air</strain>
    </source>
</reference>
<keyword evidence="6" id="KW-1006">Bacterial flagellum protein export</keyword>
<keyword evidence="4" id="KW-1005">Bacterial flagellum biogenesis</keyword>
<comment type="similarity">
    <text evidence="2">Belongs to the FliH family.</text>
</comment>
<dbReference type="NCBIfam" id="TIGR03825">
    <property type="entry name" value="FliH_bacil"/>
    <property type="match status" value="1"/>
</dbReference>
<proteinExistence type="inferred from homology"/>
<dbReference type="Pfam" id="PF02108">
    <property type="entry name" value="FliH"/>
    <property type="match status" value="1"/>
</dbReference>
<evidence type="ECO:0000256" key="6">
    <source>
        <dbReference type="ARBA" id="ARBA00023225"/>
    </source>
</evidence>
<dbReference type="GO" id="GO:0005829">
    <property type="term" value="C:cytosol"/>
    <property type="evidence" value="ECO:0007669"/>
    <property type="project" value="TreeGrafter"/>
</dbReference>
<evidence type="ECO:0000256" key="7">
    <source>
        <dbReference type="NCBIfam" id="TIGR03825"/>
    </source>
</evidence>
<dbReference type="InterPro" id="IPR022524">
    <property type="entry name" value="FliH_Bacilli"/>
</dbReference>
<accession>A0A078MDZ6</accession>
<evidence type="ECO:0000259" key="9">
    <source>
        <dbReference type="Pfam" id="PF02108"/>
    </source>
</evidence>
<evidence type="ECO:0000256" key="8">
    <source>
        <dbReference type="SAM" id="Coils"/>
    </source>
</evidence>
<dbReference type="PATRIC" id="fig|1461583.4.peg.1893"/>
<dbReference type="GO" id="GO:0015031">
    <property type="term" value="P:protein transport"/>
    <property type="evidence" value="ECO:0007669"/>
    <property type="project" value="UniProtKB-KW"/>
</dbReference>